<organism evidence="2 3">
    <name type="scientific">Carnegiea gigantea</name>
    <dbReference type="NCBI Taxonomy" id="171969"/>
    <lineage>
        <taxon>Eukaryota</taxon>
        <taxon>Viridiplantae</taxon>
        <taxon>Streptophyta</taxon>
        <taxon>Embryophyta</taxon>
        <taxon>Tracheophyta</taxon>
        <taxon>Spermatophyta</taxon>
        <taxon>Magnoliopsida</taxon>
        <taxon>eudicotyledons</taxon>
        <taxon>Gunneridae</taxon>
        <taxon>Pentapetalae</taxon>
        <taxon>Caryophyllales</taxon>
        <taxon>Cactineae</taxon>
        <taxon>Cactaceae</taxon>
        <taxon>Cactoideae</taxon>
        <taxon>Echinocereeae</taxon>
        <taxon>Carnegiea</taxon>
    </lineage>
</organism>
<dbReference type="Proteomes" id="UP001153076">
    <property type="component" value="Unassembled WGS sequence"/>
</dbReference>
<dbReference type="OrthoDB" id="1435771at2759"/>
<dbReference type="EMBL" id="JAKOGI010000831">
    <property type="protein sequence ID" value="KAJ8430042.1"/>
    <property type="molecule type" value="Genomic_DNA"/>
</dbReference>
<evidence type="ECO:0000313" key="3">
    <source>
        <dbReference type="Proteomes" id="UP001153076"/>
    </source>
</evidence>
<evidence type="ECO:0000256" key="1">
    <source>
        <dbReference type="SAM" id="Coils"/>
    </source>
</evidence>
<protein>
    <submittedName>
        <fullName evidence="2">Uncharacterized protein</fullName>
    </submittedName>
</protein>
<sequence>MSSSSKSGPCYPELEKICNCGRRCKVATSTTLKNPKRRFVHYRKYGGGGGFDYFEWVEESIDERVRSMVVGLMVSNDTVAAEIKRLENDLEAQKHEVKKLKEKNRRMELKLYAWQRRQKLYDIKINQNIAIFLKKGKGKNDLSCACMYEIRNVIKHKFVAARNDSAVSFNSSKRLSLTFVVFTISLANIATYNINKFALHKNPWHLQKQEEHPQKLSSTTSRQ</sequence>
<gene>
    <name evidence="2" type="ORF">Cgig2_014202</name>
</gene>
<proteinExistence type="predicted"/>
<comment type="caution">
    <text evidence="2">The sequence shown here is derived from an EMBL/GenBank/DDBJ whole genome shotgun (WGS) entry which is preliminary data.</text>
</comment>
<evidence type="ECO:0000313" key="2">
    <source>
        <dbReference type="EMBL" id="KAJ8430042.1"/>
    </source>
</evidence>
<reference evidence="2" key="1">
    <citation type="submission" date="2022-04" db="EMBL/GenBank/DDBJ databases">
        <title>Carnegiea gigantea Genome sequencing and assembly v2.</title>
        <authorList>
            <person name="Copetti D."/>
            <person name="Sanderson M.J."/>
            <person name="Burquez A."/>
            <person name="Wojciechowski M.F."/>
        </authorList>
    </citation>
    <scope>NUCLEOTIDE SEQUENCE</scope>
    <source>
        <strain evidence="2">SGP5-SGP5p</strain>
        <tissue evidence="2">Aerial part</tissue>
    </source>
</reference>
<dbReference type="AlphaFoldDB" id="A0A9Q1JS79"/>
<feature type="coiled-coil region" evidence="1">
    <location>
        <begin position="76"/>
        <end position="117"/>
    </location>
</feature>
<dbReference type="PANTHER" id="PTHR33248">
    <property type="entry name" value="ZINC ION-BINDING PROTEIN"/>
    <property type="match status" value="1"/>
</dbReference>
<keyword evidence="1" id="KW-0175">Coiled coil</keyword>
<name>A0A9Q1JS79_9CARY</name>
<keyword evidence="3" id="KW-1185">Reference proteome</keyword>
<accession>A0A9Q1JS79</accession>